<dbReference type="Gene3D" id="4.10.240.10">
    <property type="entry name" value="Zn(2)-C6 fungal-type DNA-binding domain"/>
    <property type="match status" value="1"/>
</dbReference>
<keyword evidence="8" id="KW-1185">Reference proteome</keyword>
<keyword evidence="3" id="KW-0804">Transcription</keyword>
<dbReference type="GeneID" id="37064169"/>
<dbReference type="Proteomes" id="UP000247233">
    <property type="component" value="Unassembled WGS sequence"/>
</dbReference>
<dbReference type="OrthoDB" id="4151048at2759"/>
<accession>A0A317V1M9</accession>
<feature type="region of interest" description="Disordered" evidence="5">
    <location>
        <begin position="145"/>
        <end position="200"/>
    </location>
</feature>
<feature type="compositionally biased region" description="Polar residues" evidence="5">
    <location>
        <begin position="180"/>
        <end position="191"/>
    </location>
</feature>
<dbReference type="FunFam" id="4.10.240.10:FF:000013">
    <property type="entry name" value="C6 transcription factor, putative"/>
    <property type="match status" value="1"/>
</dbReference>
<dbReference type="PANTHER" id="PTHR47655:SF3">
    <property type="entry name" value="ZN(II)2CYS6 TRANSCRIPTION FACTOR (EUROFUNG)"/>
    <property type="match status" value="1"/>
</dbReference>
<dbReference type="GO" id="GO:0003677">
    <property type="term" value="F:DNA binding"/>
    <property type="evidence" value="ECO:0007669"/>
    <property type="project" value="UniProtKB-KW"/>
</dbReference>
<dbReference type="SUPFAM" id="SSF57701">
    <property type="entry name" value="Zn2/Cys6 DNA-binding domain"/>
    <property type="match status" value="1"/>
</dbReference>
<dbReference type="GO" id="GO:0008270">
    <property type="term" value="F:zinc ion binding"/>
    <property type="evidence" value="ECO:0007669"/>
    <property type="project" value="InterPro"/>
</dbReference>
<gene>
    <name evidence="7" type="ORF">BO70DRAFT_356341</name>
</gene>
<name>A0A317V1M9_9EURO</name>
<keyword evidence="4" id="KW-0539">Nucleus</keyword>
<evidence type="ECO:0000259" key="6">
    <source>
        <dbReference type="PROSITE" id="PS50048"/>
    </source>
</evidence>
<comment type="caution">
    <text evidence="7">The sequence shown here is derived from an EMBL/GenBank/DDBJ whole genome shotgun (WGS) entry which is preliminary data.</text>
</comment>
<dbReference type="InterPro" id="IPR001138">
    <property type="entry name" value="Zn2Cys6_DnaBD"/>
</dbReference>
<dbReference type="GO" id="GO:0000981">
    <property type="term" value="F:DNA-binding transcription factor activity, RNA polymerase II-specific"/>
    <property type="evidence" value="ECO:0007669"/>
    <property type="project" value="InterPro"/>
</dbReference>
<evidence type="ECO:0000256" key="3">
    <source>
        <dbReference type="ARBA" id="ARBA00023163"/>
    </source>
</evidence>
<dbReference type="Pfam" id="PF00172">
    <property type="entry name" value="Zn_clus"/>
    <property type="match status" value="1"/>
</dbReference>
<protein>
    <recommendedName>
        <fullName evidence="6">Zn(2)-C6 fungal-type domain-containing protein</fullName>
    </recommendedName>
</protein>
<dbReference type="CDD" id="cd00067">
    <property type="entry name" value="GAL4"/>
    <property type="match status" value="1"/>
</dbReference>
<evidence type="ECO:0000256" key="2">
    <source>
        <dbReference type="ARBA" id="ARBA00023125"/>
    </source>
</evidence>
<reference evidence="7 8" key="1">
    <citation type="submission" date="2016-12" db="EMBL/GenBank/DDBJ databases">
        <title>The genomes of Aspergillus section Nigri reveals drivers in fungal speciation.</title>
        <authorList>
            <consortium name="DOE Joint Genome Institute"/>
            <person name="Vesth T.C."/>
            <person name="Nybo J."/>
            <person name="Theobald S."/>
            <person name="Brandl J."/>
            <person name="Frisvad J.C."/>
            <person name="Nielsen K.F."/>
            <person name="Lyhne E.K."/>
            <person name="Kogle M.E."/>
            <person name="Kuo A."/>
            <person name="Riley R."/>
            <person name="Clum A."/>
            <person name="Nolan M."/>
            <person name="Lipzen A."/>
            <person name="Salamov A."/>
            <person name="Henrissat B."/>
            <person name="Wiebenga A."/>
            <person name="De Vries R.P."/>
            <person name="Grigoriev I.V."/>
            <person name="Mortensen U.H."/>
            <person name="Andersen M.R."/>
            <person name="Baker S.E."/>
        </authorList>
    </citation>
    <scope>NUCLEOTIDE SEQUENCE [LARGE SCALE GENOMIC DNA]</scope>
    <source>
        <strain evidence="7 8">CBS 117.55</strain>
    </source>
</reference>
<keyword evidence="2" id="KW-0238">DNA-binding</keyword>
<dbReference type="STRING" id="1448321.A0A317V1M9"/>
<organism evidence="7 8">
    <name type="scientific">Aspergillus heteromorphus CBS 117.55</name>
    <dbReference type="NCBI Taxonomy" id="1448321"/>
    <lineage>
        <taxon>Eukaryota</taxon>
        <taxon>Fungi</taxon>
        <taxon>Dikarya</taxon>
        <taxon>Ascomycota</taxon>
        <taxon>Pezizomycotina</taxon>
        <taxon>Eurotiomycetes</taxon>
        <taxon>Eurotiomycetidae</taxon>
        <taxon>Eurotiales</taxon>
        <taxon>Aspergillaceae</taxon>
        <taxon>Aspergillus</taxon>
        <taxon>Aspergillus subgen. Circumdati</taxon>
    </lineage>
</organism>
<dbReference type="EMBL" id="MSFL01000040">
    <property type="protein sequence ID" value="PWY67559.1"/>
    <property type="molecule type" value="Genomic_DNA"/>
</dbReference>
<dbReference type="SMART" id="SM00066">
    <property type="entry name" value="GAL4"/>
    <property type="match status" value="1"/>
</dbReference>
<evidence type="ECO:0000256" key="1">
    <source>
        <dbReference type="ARBA" id="ARBA00023015"/>
    </source>
</evidence>
<keyword evidence="1" id="KW-0805">Transcription regulation</keyword>
<dbReference type="PROSITE" id="PS50048">
    <property type="entry name" value="ZN2_CY6_FUNGAL_2"/>
    <property type="match status" value="1"/>
</dbReference>
<dbReference type="PROSITE" id="PS00463">
    <property type="entry name" value="ZN2_CY6_FUNGAL_1"/>
    <property type="match status" value="1"/>
</dbReference>
<dbReference type="PANTHER" id="PTHR47655">
    <property type="entry name" value="QUINIC ACID UTILIZATION ACTIVATOR"/>
    <property type="match status" value="1"/>
</dbReference>
<feature type="region of interest" description="Disordered" evidence="5">
    <location>
        <begin position="328"/>
        <end position="359"/>
    </location>
</feature>
<evidence type="ECO:0000313" key="8">
    <source>
        <dbReference type="Proteomes" id="UP000247233"/>
    </source>
</evidence>
<evidence type="ECO:0000256" key="5">
    <source>
        <dbReference type="SAM" id="MobiDB-lite"/>
    </source>
</evidence>
<dbReference type="InterPro" id="IPR036864">
    <property type="entry name" value="Zn2-C6_fun-type_DNA-bd_sf"/>
</dbReference>
<evidence type="ECO:0000313" key="7">
    <source>
        <dbReference type="EMBL" id="PWY67559.1"/>
    </source>
</evidence>
<feature type="domain" description="Zn(2)-C6 fungal-type" evidence="6">
    <location>
        <begin position="26"/>
        <end position="55"/>
    </location>
</feature>
<dbReference type="InterPro" id="IPR052783">
    <property type="entry name" value="Metabolic/Drug-Res_Regulator"/>
</dbReference>
<dbReference type="GO" id="GO:0009893">
    <property type="term" value="P:positive regulation of metabolic process"/>
    <property type="evidence" value="ECO:0007669"/>
    <property type="project" value="UniProtKB-ARBA"/>
</dbReference>
<proteinExistence type="predicted"/>
<feature type="compositionally biased region" description="Basic and acidic residues" evidence="5">
    <location>
        <begin position="340"/>
        <end position="359"/>
    </location>
</feature>
<feature type="compositionally biased region" description="Low complexity" evidence="5">
    <location>
        <begin position="156"/>
        <end position="165"/>
    </location>
</feature>
<dbReference type="AlphaFoldDB" id="A0A317V1M9"/>
<dbReference type="RefSeq" id="XP_025395065.1">
    <property type="nucleotide sequence ID" value="XM_025541932.1"/>
</dbReference>
<dbReference type="VEuPathDB" id="FungiDB:BO70DRAFT_356341"/>
<evidence type="ECO:0000256" key="4">
    <source>
        <dbReference type="ARBA" id="ARBA00023242"/>
    </source>
</evidence>
<sequence>MTARQSSPTSDHSHSDGNVRKRVCKACDRCRLKKSKCDGSNPCGRCRTDNAICVFGERKKAHDKVYPKGYVEMLEQQQTWLVYGLQELYRRAMEGEGWPGEPLKCEASGHPLTHDLLTRLGALDQAKGEHFEENPEAMQQELWRQNAGHMQRQESSDGSSESAQSPIIASRFPDPFARQIPNTPSNFSTPSRAPGPAIKSEPQMAPTNPAFVAPMSMHGVVNPLALQAPQQWPGNNFGSFEDMDLIGASEYTNLSFDDQVPSPMFNRQIPMSCMLSSSAYMDTKGDYEDINQFLNANPPEIASTSFLGINMGLMPLPLLGQLPPKVWDGRATAEAGPAKRRSEADRRGQERARRTSWRD</sequence>